<gene>
    <name evidence="5" type="ORF">ACFOKC_01855</name>
</gene>
<evidence type="ECO:0000256" key="3">
    <source>
        <dbReference type="SAM" id="MobiDB-lite"/>
    </source>
</evidence>
<comment type="caution">
    <text evidence="5">The sequence shown here is derived from an EMBL/GenBank/DDBJ whole genome shotgun (WGS) entry which is preliminary data.</text>
</comment>
<evidence type="ECO:0000259" key="4">
    <source>
        <dbReference type="PROSITE" id="PS01031"/>
    </source>
</evidence>
<evidence type="ECO:0000256" key="2">
    <source>
        <dbReference type="RuleBase" id="RU003616"/>
    </source>
</evidence>
<keyword evidence="6" id="KW-1185">Reference proteome</keyword>
<dbReference type="InterPro" id="IPR031107">
    <property type="entry name" value="Small_HSP"/>
</dbReference>
<dbReference type="CDD" id="cd06464">
    <property type="entry name" value="ACD_sHsps-like"/>
    <property type="match status" value="1"/>
</dbReference>
<dbReference type="PANTHER" id="PTHR11527">
    <property type="entry name" value="HEAT-SHOCK PROTEIN 20 FAMILY MEMBER"/>
    <property type="match status" value="1"/>
</dbReference>
<feature type="domain" description="SHSP" evidence="4">
    <location>
        <begin position="33"/>
        <end position="146"/>
    </location>
</feature>
<name>A0ABD5NAY5_9EURY</name>
<dbReference type="Proteomes" id="UP001595660">
    <property type="component" value="Unassembled WGS sequence"/>
</dbReference>
<protein>
    <submittedName>
        <fullName evidence="5">Hsp20/alpha crystallin family protein</fullName>
    </submittedName>
</protein>
<accession>A0ABD5NAY5</accession>
<dbReference type="Gene3D" id="2.60.40.790">
    <property type="match status" value="1"/>
</dbReference>
<dbReference type="RefSeq" id="WP_232572388.1">
    <property type="nucleotide sequence ID" value="NZ_CP089466.1"/>
</dbReference>
<comment type="similarity">
    <text evidence="1 2">Belongs to the small heat shock protein (HSP20) family.</text>
</comment>
<dbReference type="PROSITE" id="PS01031">
    <property type="entry name" value="SHSP"/>
    <property type="match status" value="1"/>
</dbReference>
<dbReference type="InterPro" id="IPR002068">
    <property type="entry name" value="A-crystallin/Hsp20_dom"/>
</dbReference>
<sequence length="146" mass="16667">MARYSPFEELERIVDEMQTVFEEGTRRTGAGLAGIREAESTLDLVEYDDEYVVTVDLPGYDKADVDVRLDDRRLVVDAEHAEREETEDEEGRYIRRERRESASMQTVTFPQDVRAENVSARMQNGVLTVTVPKAEAATEGRHVDIE</sequence>
<evidence type="ECO:0000313" key="6">
    <source>
        <dbReference type="Proteomes" id="UP001595660"/>
    </source>
</evidence>
<dbReference type="SUPFAM" id="SSF49764">
    <property type="entry name" value="HSP20-like chaperones"/>
    <property type="match status" value="1"/>
</dbReference>
<evidence type="ECO:0000313" key="5">
    <source>
        <dbReference type="EMBL" id="MFC3476463.1"/>
    </source>
</evidence>
<evidence type="ECO:0000256" key="1">
    <source>
        <dbReference type="PROSITE-ProRule" id="PRU00285"/>
    </source>
</evidence>
<dbReference type="EMBL" id="JBHRWN010000002">
    <property type="protein sequence ID" value="MFC3476463.1"/>
    <property type="molecule type" value="Genomic_DNA"/>
</dbReference>
<organism evidence="5 6">
    <name type="scientific">Halobacterium litoreum</name>
    <dbReference type="NCBI Taxonomy" id="2039234"/>
    <lineage>
        <taxon>Archaea</taxon>
        <taxon>Methanobacteriati</taxon>
        <taxon>Methanobacteriota</taxon>
        <taxon>Stenosarchaea group</taxon>
        <taxon>Halobacteria</taxon>
        <taxon>Halobacteriales</taxon>
        <taxon>Halobacteriaceae</taxon>
        <taxon>Halobacterium</taxon>
    </lineage>
</organism>
<feature type="region of interest" description="Disordered" evidence="3">
    <location>
        <begin position="79"/>
        <end position="106"/>
    </location>
</feature>
<dbReference type="GeneID" id="69117629"/>
<feature type="compositionally biased region" description="Basic and acidic residues" evidence="3">
    <location>
        <begin position="91"/>
        <end position="101"/>
    </location>
</feature>
<dbReference type="InterPro" id="IPR008978">
    <property type="entry name" value="HSP20-like_chaperone"/>
</dbReference>
<proteinExistence type="inferred from homology"/>
<reference evidence="5 6" key="1">
    <citation type="journal article" date="2019" name="Int. J. Syst. Evol. Microbiol.">
        <title>The Global Catalogue of Microorganisms (GCM) 10K type strain sequencing project: providing services to taxonomists for standard genome sequencing and annotation.</title>
        <authorList>
            <consortium name="The Broad Institute Genomics Platform"/>
            <consortium name="The Broad Institute Genome Sequencing Center for Infectious Disease"/>
            <person name="Wu L."/>
            <person name="Ma J."/>
        </authorList>
    </citation>
    <scope>NUCLEOTIDE SEQUENCE [LARGE SCALE GENOMIC DNA]</scope>
    <source>
        <strain evidence="5 6">CGMCC 1.12562</strain>
    </source>
</reference>
<dbReference type="Pfam" id="PF00011">
    <property type="entry name" value="HSP20"/>
    <property type="match status" value="1"/>
</dbReference>
<dbReference type="AlphaFoldDB" id="A0ABD5NAY5"/>